<feature type="DNA-binding region" description="OmpR/PhoB-type" evidence="2">
    <location>
        <begin position="3"/>
        <end position="103"/>
    </location>
</feature>
<keyword evidence="6" id="KW-1185">Reference proteome</keyword>
<protein>
    <submittedName>
        <fullName evidence="5">Transcriptional regulator</fullName>
    </submittedName>
</protein>
<evidence type="ECO:0000259" key="4">
    <source>
        <dbReference type="PROSITE" id="PS51755"/>
    </source>
</evidence>
<evidence type="ECO:0000313" key="5">
    <source>
        <dbReference type="EMBL" id="NIY47442.1"/>
    </source>
</evidence>
<dbReference type="EMBL" id="SOYS01000002">
    <property type="protein sequence ID" value="NIY47442.1"/>
    <property type="molecule type" value="Genomic_DNA"/>
</dbReference>
<sequence length="325" mass="36937">MNKSYFSVNNWLIDIPSGSILHLTTGERKRLGEYQLKLLEVFIQNTGKILTRDQLTNLVWERRVIGNNSLPNAIHALRSALEDNGKRQKIIKTIPKKGYLLEAEYCCSVVKEENEVKENDDGFPAESSTGSLSARQPIFVTLPEQENPASVMQAFPAEPPENKALSIVSAPPYASEQRYCRLFITLIVAILAALFACAGTWYFLEGRQNRLLVNEQETDVYSNIYIYKISPASAPDRNKDRISGKLKDTLYQLNQILKAQAMTMNVYYMSIDQTLDYTFSIENRCDSTQLAMAIYHWRIDSGQLNNLILRETKRKLNEMASCSGE</sequence>
<dbReference type="InterPro" id="IPR001867">
    <property type="entry name" value="OmpR/PhoB-type_DNA-bd"/>
</dbReference>
<proteinExistence type="predicted"/>
<dbReference type="Pfam" id="PF00486">
    <property type="entry name" value="Trans_reg_C"/>
    <property type="match status" value="1"/>
</dbReference>
<comment type="caution">
    <text evidence="5">The sequence shown here is derived from an EMBL/GenBank/DDBJ whole genome shotgun (WGS) entry which is preliminary data.</text>
</comment>
<dbReference type="SUPFAM" id="SSF46894">
    <property type="entry name" value="C-terminal effector domain of the bipartite response regulators"/>
    <property type="match status" value="1"/>
</dbReference>
<dbReference type="InterPro" id="IPR036388">
    <property type="entry name" value="WH-like_DNA-bd_sf"/>
</dbReference>
<dbReference type="SMART" id="SM00862">
    <property type="entry name" value="Trans_reg_C"/>
    <property type="match status" value="1"/>
</dbReference>
<gene>
    <name evidence="5" type="ORF">E2L00_07835</name>
</gene>
<evidence type="ECO:0000256" key="1">
    <source>
        <dbReference type="ARBA" id="ARBA00023125"/>
    </source>
</evidence>
<dbReference type="Proteomes" id="UP000697927">
    <property type="component" value="Unassembled WGS sequence"/>
</dbReference>
<reference evidence="5 6" key="1">
    <citation type="journal article" date="2020" name="Microorganisms">
        <title>Polyphasic Characterisation of Cedecea colo sp. nov., a New Enteric Bacterium Isolated from the Koala Hindgut.</title>
        <authorList>
            <person name="Boath J.M."/>
            <person name="Dakhal S."/>
            <person name="Van T.T.H."/>
            <person name="Moore R.J."/>
            <person name="Dekiwadia C."/>
            <person name="Macreadie I.G."/>
        </authorList>
    </citation>
    <scope>NUCLEOTIDE SEQUENCE [LARGE SCALE GENOMIC DNA]</scope>
    <source>
        <strain evidence="5 6">ZA</strain>
    </source>
</reference>
<name>A0ABX0VK66_9ENTR</name>
<evidence type="ECO:0000313" key="6">
    <source>
        <dbReference type="Proteomes" id="UP000697927"/>
    </source>
</evidence>
<feature type="transmembrane region" description="Helical" evidence="3">
    <location>
        <begin position="182"/>
        <end position="204"/>
    </location>
</feature>
<dbReference type="CDD" id="cd00383">
    <property type="entry name" value="trans_reg_C"/>
    <property type="match status" value="1"/>
</dbReference>
<evidence type="ECO:0000256" key="2">
    <source>
        <dbReference type="PROSITE-ProRule" id="PRU01091"/>
    </source>
</evidence>
<evidence type="ECO:0000256" key="3">
    <source>
        <dbReference type="SAM" id="Phobius"/>
    </source>
</evidence>
<dbReference type="InterPro" id="IPR016032">
    <property type="entry name" value="Sig_transdc_resp-reg_C-effctor"/>
</dbReference>
<keyword evidence="3" id="KW-0812">Transmembrane</keyword>
<accession>A0ABX0VK66</accession>
<keyword evidence="1 2" id="KW-0238">DNA-binding</keyword>
<dbReference type="Gene3D" id="1.10.10.10">
    <property type="entry name" value="Winged helix-like DNA-binding domain superfamily/Winged helix DNA-binding domain"/>
    <property type="match status" value="1"/>
</dbReference>
<dbReference type="PROSITE" id="PS51755">
    <property type="entry name" value="OMPR_PHOB"/>
    <property type="match status" value="1"/>
</dbReference>
<organism evidence="5 6">
    <name type="scientific">Cedecea colo</name>
    <dbReference type="NCBI Taxonomy" id="2552946"/>
    <lineage>
        <taxon>Bacteria</taxon>
        <taxon>Pseudomonadati</taxon>
        <taxon>Pseudomonadota</taxon>
        <taxon>Gammaproteobacteria</taxon>
        <taxon>Enterobacterales</taxon>
        <taxon>Enterobacteriaceae</taxon>
        <taxon>Cedecea</taxon>
    </lineage>
</organism>
<keyword evidence="3" id="KW-1133">Transmembrane helix</keyword>
<feature type="domain" description="OmpR/PhoB-type" evidence="4">
    <location>
        <begin position="3"/>
        <end position="103"/>
    </location>
</feature>
<keyword evidence="3" id="KW-0472">Membrane</keyword>